<reference evidence="6" key="1">
    <citation type="submission" date="2025-08" db="UniProtKB">
        <authorList>
            <consortium name="Ensembl"/>
        </authorList>
    </citation>
    <scope>IDENTIFICATION</scope>
</reference>
<dbReference type="Ensembl" id="ENSCCRT00015056850.1">
    <property type="protein sequence ID" value="ENSCCRP00015055029.1"/>
    <property type="gene ID" value="ENSCCRG00015021983.1"/>
</dbReference>
<evidence type="ECO:0000259" key="5">
    <source>
        <dbReference type="Pfam" id="PF16034"/>
    </source>
</evidence>
<dbReference type="GO" id="GO:0008017">
    <property type="term" value="F:microtubule binding"/>
    <property type="evidence" value="ECO:0007669"/>
    <property type="project" value="InterPro"/>
</dbReference>
<evidence type="ECO:0000256" key="4">
    <source>
        <dbReference type="SAM" id="MobiDB-lite"/>
    </source>
</evidence>
<protein>
    <submittedName>
        <fullName evidence="6">Janus kinase and microtubule interacting protein 2</fullName>
    </submittedName>
</protein>
<dbReference type="InterPro" id="IPR031994">
    <property type="entry name" value="JAKMIP_C"/>
</dbReference>
<accession>A0A8C1VR53</accession>
<proteinExistence type="inferred from homology"/>
<sequence length="802" mass="94010">MAKKGRAKGEKPEAIISALQAANEELRSKLTDIQIELHQEKCKVTKLEREKVQEGKRIREQEQHRHTAALTEQRARWHEEKLKELAALRESLTRQHEQELARTAKIKEGEIQRLRTALSALRDGSGEKVRTALTLEAREEARRFFDQERVKLLQEITELKSSKRQTDEALNTMILADKMKAGDLRTEHQAHQEQISKIKWDCERDIRRLVDEIKAKDRTIFSLEKELETATGFMQKLQLQKDALDEQLFLVKEAECNLGSPKREIPGRAGDGAEHCGSPDMRRNQKRMSELKATIRKLEDRNSILVDERNELLKRVRETEKQCKPLLDKNKLLNRKNDELSHSLQRMEDKLKSITKENLEMKEKITSHPPLKKLKSLNDLDQANDDQEIEFLKLQVLEQQSMIDELTRDREKLLRKKRHKRSRPIKRHIVVDTFYGYDEESMDSETSSVASLRMDRTPATPDEDLDESLAAEESELRFKHLTREYQALQRAYALLQEQKGGVLDAEMEAKGHEQLQADAQRYKAKIEDLEKELALKGQDSRWVEEKQLFLRRNQELLEKVEKLENENGKLQQELQDSKDQNELLEFRILELEERERRSPPFNLQIHPFSEGVSALQIYCIKEGVKDVCIPDLIKLLDILGDNGNLRNEEQVAIIQASTVLSLAEKVRGCLHLYTEMFCKQKGYLEEELDYRKQALDQAYMQIQELEATLYNALQQDKVIKYGEPLDELQKDELRTAVEKLRRQMLRKSREYDCQVLQERMELLHQAHQRIRDLEDKTDIQKRQIKDLEEKVRPIISQLLSAK</sequence>
<name>A0A8C1VR53_CYPCA</name>
<dbReference type="GO" id="GO:0019900">
    <property type="term" value="F:kinase binding"/>
    <property type="evidence" value="ECO:0007669"/>
    <property type="project" value="InterPro"/>
</dbReference>
<keyword evidence="2 3" id="KW-0175">Coiled coil</keyword>
<evidence type="ECO:0000313" key="6">
    <source>
        <dbReference type="Ensembl" id="ENSCCRP00015055029.1"/>
    </source>
</evidence>
<feature type="coiled-coil region" evidence="3">
    <location>
        <begin position="16"/>
        <end position="102"/>
    </location>
</feature>
<organism evidence="6 7">
    <name type="scientific">Cyprinus carpio</name>
    <name type="common">Common carp</name>
    <dbReference type="NCBI Taxonomy" id="7962"/>
    <lineage>
        <taxon>Eukaryota</taxon>
        <taxon>Metazoa</taxon>
        <taxon>Chordata</taxon>
        <taxon>Craniata</taxon>
        <taxon>Vertebrata</taxon>
        <taxon>Euteleostomi</taxon>
        <taxon>Actinopterygii</taxon>
        <taxon>Neopterygii</taxon>
        <taxon>Teleostei</taxon>
        <taxon>Ostariophysi</taxon>
        <taxon>Cypriniformes</taxon>
        <taxon>Cyprinidae</taxon>
        <taxon>Cyprininae</taxon>
        <taxon>Cyprinus</taxon>
    </lineage>
</organism>
<dbReference type="PANTHER" id="PTHR18935:SF7">
    <property type="entry name" value="JANUS KINASE AND MICROTUBULE-INTERACTING PROTEIN 2"/>
    <property type="match status" value="1"/>
</dbReference>
<evidence type="ECO:0000313" key="7">
    <source>
        <dbReference type="Proteomes" id="UP000694700"/>
    </source>
</evidence>
<feature type="domain" description="Janus kinase and microtubule-interacting protein C-terminal" evidence="5">
    <location>
        <begin position="409"/>
        <end position="602"/>
    </location>
</feature>
<feature type="coiled-coil region" evidence="3">
    <location>
        <begin position="471"/>
        <end position="594"/>
    </location>
</feature>
<evidence type="ECO:0000256" key="1">
    <source>
        <dbReference type="ARBA" id="ARBA00005239"/>
    </source>
</evidence>
<comment type="similarity">
    <text evidence="1">Belongs to the JAKMIP family.</text>
</comment>
<dbReference type="PANTHER" id="PTHR18935">
    <property type="entry name" value="GOLGIN SUBFAMILY A MEMBER 4-LIKE ISOFORM X1"/>
    <property type="match status" value="1"/>
</dbReference>
<feature type="coiled-coil region" evidence="3">
    <location>
        <begin position="695"/>
        <end position="790"/>
    </location>
</feature>
<dbReference type="Proteomes" id="UP000694700">
    <property type="component" value="Unplaced"/>
</dbReference>
<dbReference type="AlphaFoldDB" id="A0A8C1VR53"/>
<evidence type="ECO:0000256" key="3">
    <source>
        <dbReference type="SAM" id="Coils"/>
    </source>
</evidence>
<evidence type="ECO:0000256" key="2">
    <source>
        <dbReference type="ARBA" id="ARBA00023054"/>
    </source>
</evidence>
<feature type="coiled-coil region" evidence="3">
    <location>
        <begin position="389"/>
        <end position="423"/>
    </location>
</feature>
<dbReference type="Pfam" id="PF16034">
    <property type="entry name" value="JAKMIP_CC3"/>
    <property type="match status" value="1"/>
</dbReference>
<feature type="region of interest" description="Disordered" evidence="4">
    <location>
        <begin position="262"/>
        <end position="286"/>
    </location>
</feature>
<dbReference type="InterPro" id="IPR024836">
    <property type="entry name" value="JAKMIP"/>
</dbReference>
<feature type="compositionally biased region" description="Basic and acidic residues" evidence="4">
    <location>
        <begin position="262"/>
        <end position="274"/>
    </location>
</feature>
<feature type="region of interest" description="Disordered" evidence="4">
    <location>
        <begin position="445"/>
        <end position="464"/>
    </location>
</feature>